<gene>
    <name evidence="2" type="ORF">BJX63DRAFT_438586</name>
</gene>
<dbReference type="SUPFAM" id="SSF56112">
    <property type="entry name" value="Protein kinase-like (PK-like)"/>
    <property type="match status" value="1"/>
</dbReference>
<evidence type="ECO:0000313" key="2">
    <source>
        <dbReference type="EMBL" id="KAL2801685.1"/>
    </source>
</evidence>
<dbReference type="PROSITE" id="PS50011">
    <property type="entry name" value="PROTEIN_KINASE_DOM"/>
    <property type="match status" value="1"/>
</dbReference>
<dbReference type="Pfam" id="PF00069">
    <property type="entry name" value="Pkinase"/>
    <property type="match status" value="1"/>
</dbReference>
<keyword evidence="3" id="KW-1185">Reference proteome</keyword>
<feature type="domain" description="Protein kinase" evidence="1">
    <location>
        <begin position="1"/>
        <end position="210"/>
    </location>
</feature>
<dbReference type="Proteomes" id="UP001610334">
    <property type="component" value="Unassembled WGS sequence"/>
</dbReference>
<organism evidence="2 3">
    <name type="scientific">Aspergillus granulosus</name>
    <dbReference type="NCBI Taxonomy" id="176169"/>
    <lineage>
        <taxon>Eukaryota</taxon>
        <taxon>Fungi</taxon>
        <taxon>Dikarya</taxon>
        <taxon>Ascomycota</taxon>
        <taxon>Pezizomycotina</taxon>
        <taxon>Eurotiomycetes</taxon>
        <taxon>Eurotiomycetidae</taxon>
        <taxon>Eurotiales</taxon>
        <taxon>Aspergillaceae</taxon>
        <taxon>Aspergillus</taxon>
        <taxon>Aspergillus subgen. Nidulantes</taxon>
    </lineage>
</organism>
<dbReference type="InterPro" id="IPR011009">
    <property type="entry name" value="Kinase-like_dom_sf"/>
</dbReference>
<protein>
    <recommendedName>
        <fullName evidence="1">Protein kinase domain-containing protein</fullName>
    </recommendedName>
</protein>
<sequence length="210" mass="23983">MDLVHIQECAVELPAIELLVHEIDQLTHRSFLQLLKVMQHGQRYFLVWEPTEFSLHEVLASKCRITECELAQIAWPILKGLRFLRDQCRAIVSLTPRDILFTESGGVKIAFFEKSCKTNSSNAGTMPSSVNSLRLLVEQLMEKNGTDFSWSKDAQNFKTVLADSSSAELLDDLLRHPFFGQMDGRGGLKMLVQLVNKTAYHEVKLYRKEK</sequence>
<reference evidence="2 3" key="1">
    <citation type="submission" date="2024-07" db="EMBL/GenBank/DDBJ databases">
        <title>Section-level genome sequencing and comparative genomics of Aspergillus sections Usti and Cavernicolus.</title>
        <authorList>
            <consortium name="Lawrence Berkeley National Laboratory"/>
            <person name="Nybo J.L."/>
            <person name="Vesth T.C."/>
            <person name="Theobald S."/>
            <person name="Frisvad J.C."/>
            <person name="Larsen T.O."/>
            <person name="Kjaerboelling I."/>
            <person name="Rothschild-Mancinelli K."/>
            <person name="Lyhne E.K."/>
            <person name="Kogle M.E."/>
            <person name="Barry K."/>
            <person name="Clum A."/>
            <person name="Na H."/>
            <person name="Ledsgaard L."/>
            <person name="Lin J."/>
            <person name="Lipzen A."/>
            <person name="Kuo A."/>
            <person name="Riley R."/>
            <person name="Mondo S."/>
            <person name="Labutti K."/>
            <person name="Haridas S."/>
            <person name="Pangalinan J."/>
            <person name="Salamov A.A."/>
            <person name="Simmons B.A."/>
            <person name="Magnuson J.K."/>
            <person name="Chen J."/>
            <person name="Drula E."/>
            <person name="Henrissat B."/>
            <person name="Wiebenga A."/>
            <person name="Lubbers R.J."/>
            <person name="Gomes A.C."/>
            <person name="Makela M.R."/>
            <person name="Stajich J."/>
            <person name="Grigoriev I.V."/>
            <person name="Mortensen U.H."/>
            <person name="De Vries R.P."/>
            <person name="Baker S.E."/>
            <person name="Andersen M.R."/>
        </authorList>
    </citation>
    <scope>NUCLEOTIDE SEQUENCE [LARGE SCALE GENOMIC DNA]</scope>
    <source>
        <strain evidence="2 3">CBS 588.65</strain>
    </source>
</reference>
<evidence type="ECO:0000313" key="3">
    <source>
        <dbReference type="Proteomes" id="UP001610334"/>
    </source>
</evidence>
<dbReference type="Gene3D" id="1.10.510.10">
    <property type="entry name" value="Transferase(Phosphotransferase) domain 1"/>
    <property type="match status" value="1"/>
</dbReference>
<name>A0ABR4GRJ2_9EURO</name>
<accession>A0ABR4GRJ2</accession>
<dbReference type="EMBL" id="JBFXLT010000267">
    <property type="protein sequence ID" value="KAL2801685.1"/>
    <property type="molecule type" value="Genomic_DNA"/>
</dbReference>
<dbReference type="InterPro" id="IPR000719">
    <property type="entry name" value="Prot_kinase_dom"/>
</dbReference>
<comment type="caution">
    <text evidence="2">The sequence shown here is derived from an EMBL/GenBank/DDBJ whole genome shotgun (WGS) entry which is preliminary data.</text>
</comment>
<proteinExistence type="predicted"/>
<evidence type="ECO:0000259" key="1">
    <source>
        <dbReference type="PROSITE" id="PS50011"/>
    </source>
</evidence>